<protein>
    <submittedName>
        <fullName evidence="3">Uncharacterized protein</fullName>
    </submittedName>
</protein>
<feature type="transmembrane region" description="Helical" evidence="2">
    <location>
        <begin position="191"/>
        <end position="209"/>
    </location>
</feature>
<comment type="caution">
    <text evidence="3">The sequence shown here is derived from an EMBL/GenBank/DDBJ whole genome shotgun (WGS) entry which is preliminary data.</text>
</comment>
<feature type="region of interest" description="Disordered" evidence="1">
    <location>
        <begin position="1140"/>
        <end position="1165"/>
    </location>
</feature>
<dbReference type="InParanoid" id="K0YI58"/>
<proteinExistence type="predicted"/>
<evidence type="ECO:0000313" key="4">
    <source>
        <dbReference type="Proteomes" id="UP000006069"/>
    </source>
</evidence>
<evidence type="ECO:0000256" key="1">
    <source>
        <dbReference type="SAM" id="MobiDB-lite"/>
    </source>
</evidence>
<dbReference type="EMBL" id="ADMD01000009">
    <property type="protein sequence ID" value="EJZ83091.1"/>
    <property type="molecule type" value="Genomic_DNA"/>
</dbReference>
<feature type="transmembrane region" description="Helical" evidence="2">
    <location>
        <begin position="21"/>
        <end position="42"/>
    </location>
</feature>
<keyword evidence="2" id="KW-0472">Membrane</keyword>
<reference evidence="3 4" key="1">
    <citation type="submission" date="2012-08" db="EMBL/GenBank/DDBJ databases">
        <title>The Genome Sequence of Slackia piriformis YIT 12062.</title>
        <authorList>
            <consortium name="The Broad Institute Genome Sequencing Platform"/>
            <person name="Earl A."/>
            <person name="Ward D."/>
            <person name="Feldgarden M."/>
            <person name="Gevers D."/>
            <person name="Morotomi M."/>
            <person name="Walker B."/>
            <person name="Young S.K."/>
            <person name="Zeng Q."/>
            <person name="Gargeya S."/>
            <person name="Fitzgerald M."/>
            <person name="Haas B."/>
            <person name="Abouelleil A."/>
            <person name="Alvarado L."/>
            <person name="Arachchi H.M."/>
            <person name="Berlin A.M."/>
            <person name="Chapman S.B."/>
            <person name="Goldberg J."/>
            <person name="Griggs A."/>
            <person name="Gujja S."/>
            <person name="Hansen M."/>
            <person name="Howarth C."/>
            <person name="Imamovic A."/>
            <person name="Larimer J."/>
            <person name="McCowen C."/>
            <person name="Montmayeur A."/>
            <person name="Murphy C."/>
            <person name="Neiman D."/>
            <person name="Pearson M."/>
            <person name="Priest M."/>
            <person name="Roberts A."/>
            <person name="Saif S."/>
            <person name="Shea T."/>
            <person name="Sisk P."/>
            <person name="Sykes S."/>
            <person name="Wortman J."/>
            <person name="Nusbaum C."/>
            <person name="Birren B."/>
        </authorList>
    </citation>
    <scope>NUCLEOTIDE SEQUENCE [LARGE SCALE GENOMIC DNA]</scope>
    <source>
        <strain evidence="3 4">YIT 12062</strain>
    </source>
</reference>
<sequence length="1165" mass="123591">MSFHSADAREEHRKPLVTFRTLCIFALITLTCAAMLAAHPVFAWASDQEPSGEGDVLWTPHVSIDAEHDPENPGYIRIHATGTNDSPTTIHGANLEFVLPDQAVIVKGDQSTSAESLDAGDSITAELVVTSVENANANPYQEPSAPSSSFAKTNDDLFTKAAIIAIIGLVAAAGILFAIRRRGRAHKTASGTMCVLLMAALATGLTPVFPQSSYADEATPATKGYSSVEIDMNGTPVEIGVSLIISSADEVPESAYPSTAWLSTETYVAHDATKAHVSITSDKVFAADLDAAAFSLGEALADCTVTEASRTSDTQADLVIEGLAADDGADGSIHAAAAAFAEEVSEGFGVIPVEAPQAALADADEATEGWDENSSLFLIPVHIDCAEFSATVKAADFSLPSNPAITVQNADCTEGGHEALLSFSVPGSSPEDQLETLDAALTEGGVRIDAAATNCGELIAVSDDVSRAPEYGYETTALEYADATFFSRICIQDAHADVAEGPVTLVCEAIVETVDGGEVNLAGTESDLDVFEVSTDDSGNIANGPSIVDQGSIHVTSQNSFTFETTLDASSNEGSAREADAFWALLEDEDQCGNPLNHLQETAARSDWVFSSCAVKLGDSNASNQWGVPLSNASAPALTDDEYQTLTRDGGFTDAEVASKALSAAQEALNAAGSFAKAIANEDFTEVFSGVGSVLGFVSKMVDISSPPQYTLADVMSRLDTMQESLNALEGGVSQLNMQLESFESRSAYRTAVAQLSSYTGILGEDDGIALLVRNALGKVDVKSGASSFAELSEADQKELRLLAESTRAYSQRHGTETIALTKGLGDLITGNAAISANGIGSLYFDYVDTYYNWEPQTFDARKQFLAYVGAAYINGYTASMCELNVELADAKAAGDESSVRAIESAQKTLAKQAGKVGEIISGEVDETGKLVSESKLSSRTHARADGGVLNLVTKSVFATESSNKTGMIAVSSVANHSGMDYDAVLKSRNIGRVNIDKLDTVISEAQFVDMGKRLKARSGQEGYTGPKNLSEEFGSLKIPLSKSFGSWSYNLGSNREAKVDASESQAHQHIVKLNSKKSTSDQFAAYHEIAQTGDVYDTKTDSVKRGVRIYKAWTKYYAGNFYWTLNIRFGDYRVWGASDGKSDADEEDWEDDDDEEWDDDMVTD</sequence>
<dbReference type="eggNOG" id="ENOG502ZDJA">
    <property type="taxonomic scope" value="Bacteria"/>
</dbReference>
<evidence type="ECO:0000313" key="3">
    <source>
        <dbReference type="EMBL" id="EJZ83091.1"/>
    </source>
</evidence>
<accession>K0YI58</accession>
<dbReference type="HOGENOM" id="CLU_274728_0_0_11"/>
<keyword evidence="4" id="KW-1185">Reference proteome</keyword>
<dbReference type="OrthoDB" id="3178005at2"/>
<feature type="compositionally biased region" description="Acidic residues" evidence="1">
    <location>
        <begin position="1145"/>
        <end position="1165"/>
    </location>
</feature>
<dbReference type="RefSeq" id="WP_009139789.1">
    <property type="nucleotide sequence ID" value="NZ_JH815199.1"/>
</dbReference>
<name>K0YI58_9ACTN</name>
<feature type="transmembrane region" description="Helical" evidence="2">
    <location>
        <begin position="157"/>
        <end position="179"/>
    </location>
</feature>
<evidence type="ECO:0000256" key="2">
    <source>
        <dbReference type="SAM" id="Phobius"/>
    </source>
</evidence>
<dbReference type="PATRIC" id="fig|742818.3.peg.1686"/>
<dbReference type="AlphaFoldDB" id="K0YI58"/>
<dbReference type="Proteomes" id="UP000006069">
    <property type="component" value="Unassembled WGS sequence"/>
</dbReference>
<organism evidence="3 4">
    <name type="scientific">Slackia piriformis YIT 12062</name>
    <dbReference type="NCBI Taxonomy" id="742818"/>
    <lineage>
        <taxon>Bacteria</taxon>
        <taxon>Bacillati</taxon>
        <taxon>Actinomycetota</taxon>
        <taxon>Coriobacteriia</taxon>
        <taxon>Eggerthellales</taxon>
        <taxon>Eggerthellaceae</taxon>
        <taxon>Slackia</taxon>
    </lineage>
</organism>
<keyword evidence="2" id="KW-0812">Transmembrane</keyword>
<keyword evidence="2" id="KW-1133">Transmembrane helix</keyword>
<gene>
    <name evidence="3" type="ORF">HMPREF9451_01601</name>
</gene>